<dbReference type="OrthoDB" id="4965437at2"/>
<proteinExistence type="inferred from homology"/>
<evidence type="ECO:0000256" key="2">
    <source>
        <dbReference type="ARBA" id="ARBA00023235"/>
    </source>
</evidence>
<evidence type="ECO:0000259" key="3">
    <source>
        <dbReference type="Pfam" id="PF01361"/>
    </source>
</evidence>
<dbReference type="EMBL" id="WBJY01000001">
    <property type="protein sequence ID" value="KAB1649558.1"/>
    <property type="molecule type" value="Genomic_DNA"/>
</dbReference>
<evidence type="ECO:0000313" key="5">
    <source>
        <dbReference type="Proteomes" id="UP000431744"/>
    </source>
</evidence>
<evidence type="ECO:0000313" key="4">
    <source>
        <dbReference type="EMBL" id="KAB1649558.1"/>
    </source>
</evidence>
<dbReference type="SUPFAM" id="SSF55331">
    <property type="entry name" value="Tautomerase/MIF"/>
    <property type="match status" value="1"/>
</dbReference>
<dbReference type="GO" id="GO:0016853">
    <property type="term" value="F:isomerase activity"/>
    <property type="evidence" value="ECO:0007669"/>
    <property type="project" value="UniProtKB-KW"/>
</dbReference>
<dbReference type="Proteomes" id="UP000431744">
    <property type="component" value="Unassembled WGS sequence"/>
</dbReference>
<comment type="similarity">
    <text evidence="1">Belongs to the 4-oxalocrotonate tautomerase family.</text>
</comment>
<comment type="caution">
    <text evidence="4">The sequence shown here is derived from an EMBL/GenBank/DDBJ whole genome shotgun (WGS) entry which is preliminary data.</text>
</comment>
<dbReference type="InterPro" id="IPR004370">
    <property type="entry name" value="4-OT-like_dom"/>
</dbReference>
<feature type="domain" description="4-oxalocrotonate tautomerase-like" evidence="3">
    <location>
        <begin position="2"/>
        <end position="59"/>
    </location>
</feature>
<gene>
    <name evidence="4" type="ORF">F8O04_04715</name>
</gene>
<keyword evidence="2" id="KW-0413">Isomerase</keyword>
<dbReference type="Gene3D" id="3.30.429.10">
    <property type="entry name" value="Macrophage Migration Inhibitory Factor"/>
    <property type="match status" value="1"/>
</dbReference>
<evidence type="ECO:0000256" key="1">
    <source>
        <dbReference type="ARBA" id="ARBA00006723"/>
    </source>
</evidence>
<keyword evidence="5" id="KW-1185">Reference proteome</keyword>
<dbReference type="RefSeq" id="WP_158028148.1">
    <property type="nucleotide sequence ID" value="NZ_BMHG01000001.1"/>
</dbReference>
<dbReference type="PANTHER" id="PTHR35530:SF1">
    <property type="entry name" value="2-HYDROXYMUCONATE TAUTOMERASE"/>
    <property type="match status" value="1"/>
</dbReference>
<dbReference type="AlphaFoldDB" id="A0A6H9WN93"/>
<name>A0A6H9WN93_9MICO</name>
<sequence>MPFIDVSIAEGRTPEELRAFVQALHEAAEATVGATPDNTVVVLREVPPTHWSRGNVTIAERRAGA</sequence>
<organism evidence="4 5">
    <name type="scientific">Pseudoclavibacter endophyticus</name>
    <dbReference type="NCBI Taxonomy" id="1778590"/>
    <lineage>
        <taxon>Bacteria</taxon>
        <taxon>Bacillati</taxon>
        <taxon>Actinomycetota</taxon>
        <taxon>Actinomycetes</taxon>
        <taxon>Micrococcales</taxon>
        <taxon>Microbacteriaceae</taxon>
        <taxon>Pseudoclavibacter</taxon>
    </lineage>
</organism>
<protein>
    <recommendedName>
        <fullName evidence="3">4-oxalocrotonate tautomerase-like domain-containing protein</fullName>
    </recommendedName>
</protein>
<dbReference type="Pfam" id="PF01361">
    <property type="entry name" value="Tautomerase"/>
    <property type="match status" value="1"/>
</dbReference>
<accession>A0A6H9WN93</accession>
<dbReference type="InterPro" id="IPR014347">
    <property type="entry name" value="Tautomerase/MIF_sf"/>
</dbReference>
<dbReference type="PANTHER" id="PTHR35530">
    <property type="entry name" value="TAUTOMERASE-RELATED"/>
    <property type="match status" value="1"/>
</dbReference>
<reference evidence="4 5" key="1">
    <citation type="submission" date="2019-09" db="EMBL/GenBank/DDBJ databases">
        <title>Phylogeny of genus Pseudoclavibacter and closely related genus.</title>
        <authorList>
            <person name="Li Y."/>
        </authorList>
    </citation>
    <scope>NUCLEOTIDE SEQUENCE [LARGE SCALE GENOMIC DNA]</scope>
    <source>
        <strain evidence="4 5">EGI 60007</strain>
    </source>
</reference>